<dbReference type="PANTHER" id="PTHR47396:SF1">
    <property type="entry name" value="ATP-DEPENDENT HELICASE IRC3-RELATED"/>
    <property type="match status" value="1"/>
</dbReference>
<feature type="compositionally biased region" description="Basic and acidic residues" evidence="1">
    <location>
        <begin position="357"/>
        <end position="370"/>
    </location>
</feature>
<feature type="domain" description="Helicase ATP-binding" evidence="2">
    <location>
        <begin position="181"/>
        <end position="348"/>
    </location>
</feature>
<dbReference type="Gene3D" id="3.40.1350.10">
    <property type="match status" value="1"/>
</dbReference>
<evidence type="ECO:0000313" key="4">
    <source>
        <dbReference type="Proteomes" id="UP000466517"/>
    </source>
</evidence>
<keyword evidence="4" id="KW-1185">Reference proteome</keyword>
<dbReference type="Pfam" id="PF04851">
    <property type="entry name" value="ResIII"/>
    <property type="match status" value="1"/>
</dbReference>
<dbReference type="PROSITE" id="PS51192">
    <property type="entry name" value="HELICASE_ATP_BIND_1"/>
    <property type="match status" value="1"/>
</dbReference>
<dbReference type="InterPro" id="IPR027417">
    <property type="entry name" value="P-loop_NTPase"/>
</dbReference>
<dbReference type="InterPro" id="IPR050742">
    <property type="entry name" value="Helicase_Restrict-Modif_Enz"/>
</dbReference>
<dbReference type="SMART" id="SM00487">
    <property type="entry name" value="DEXDc"/>
    <property type="match status" value="1"/>
</dbReference>
<dbReference type="GO" id="GO:0016787">
    <property type="term" value="F:hydrolase activity"/>
    <property type="evidence" value="ECO:0007669"/>
    <property type="project" value="InterPro"/>
</dbReference>
<sequence>MTTSVHEVFEAFRRAPNNYERGAKFEQLMAQYLPLDSVYGRLFKQVWLWKDWPGRAGKIDTGIDLVAEEVDTGDLWAIQCKFYEPDHVLGKPDVDSFLSASGKHPFAHRLIISTTDKWGKNAEDAVDGQQIPVQRIGLADIAEAPIDWAFAGPVDSLELELAPAPKRDPWPHQREAIDKVIAGFTEHDRGKLIMACGTGKTFTALKICEQTVEDLGGTAKVLFLVPSISLLSQTLREWTAQCQTDLRSFAVCSDTKVSRAAEDINPYDVPLPATTDPVKLVAQMEHRKRAKGLTVVFSTYQSINVINAAQSAGLEDFDLVICDEAHRTTGVTLVDSDESNFVSARRRLPGGQQAALHDSHTAAVRRRDQDQGCRALGSSRLHGRRLALRPHLSPPGLRRSR</sequence>
<dbReference type="PANTHER" id="PTHR47396">
    <property type="entry name" value="TYPE I RESTRICTION ENZYME ECOKI R PROTEIN"/>
    <property type="match status" value="1"/>
</dbReference>
<dbReference type="InterPro" id="IPR011856">
    <property type="entry name" value="tRNA_endonuc-like_dom_sf"/>
</dbReference>
<dbReference type="AlphaFoldDB" id="A0A7I7XQD2"/>
<dbReference type="Proteomes" id="UP000466517">
    <property type="component" value="Plasmid pJCM13574"/>
</dbReference>
<dbReference type="SUPFAM" id="SSF52980">
    <property type="entry name" value="Restriction endonuclease-like"/>
    <property type="match status" value="1"/>
</dbReference>
<dbReference type="SUPFAM" id="SSF52540">
    <property type="entry name" value="P-loop containing nucleoside triphosphate hydrolases"/>
    <property type="match status" value="1"/>
</dbReference>
<dbReference type="InterPro" id="IPR011335">
    <property type="entry name" value="Restrct_endonuc-II-like"/>
</dbReference>
<dbReference type="CDD" id="cd22333">
    <property type="entry name" value="LlaBIII_nuclease-like"/>
    <property type="match status" value="1"/>
</dbReference>
<evidence type="ECO:0000256" key="1">
    <source>
        <dbReference type="SAM" id="MobiDB-lite"/>
    </source>
</evidence>
<evidence type="ECO:0000313" key="3">
    <source>
        <dbReference type="EMBL" id="BBZ31395.1"/>
    </source>
</evidence>
<dbReference type="Pfam" id="PF13156">
    <property type="entry name" value="Mrr_cat_2"/>
    <property type="match status" value="1"/>
</dbReference>
<proteinExistence type="predicted"/>
<evidence type="ECO:0000259" key="2">
    <source>
        <dbReference type="PROSITE" id="PS51192"/>
    </source>
</evidence>
<feature type="region of interest" description="Disordered" evidence="1">
    <location>
        <begin position="349"/>
        <end position="370"/>
    </location>
</feature>
<reference evidence="3 4" key="1">
    <citation type="journal article" date="2019" name="Emerg. Microbes Infect.">
        <title>Comprehensive subspecies identification of 175 nontuberculous mycobacteria species based on 7547 genomic profiles.</title>
        <authorList>
            <person name="Matsumoto Y."/>
            <person name="Kinjo T."/>
            <person name="Motooka D."/>
            <person name="Nabeya D."/>
            <person name="Jung N."/>
            <person name="Uechi K."/>
            <person name="Horii T."/>
            <person name="Iida T."/>
            <person name="Fujita J."/>
            <person name="Nakamura S."/>
        </authorList>
    </citation>
    <scope>NUCLEOTIDE SEQUENCE [LARGE SCALE GENOMIC DNA]</scope>
    <source>
        <strain evidence="3 4">JCM 13574</strain>
        <plasmid evidence="4">pjcm13574 dna</plasmid>
    </source>
</reference>
<dbReference type="Gene3D" id="3.40.50.300">
    <property type="entry name" value="P-loop containing nucleotide triphosphate hydrolases"/>
    <property type="match status" value="1"/>
</dbReference>
<dbReference type="InterPro" id="IPR006935">
    <property type="entry name" value="Helicase/UvrB_N"/>
</dbReference>
<keyword evidence="3" id="KW-0614">Plasmid</keyword>
<dbReference type="InterPro" id="IPR014001">
    <property type="entry name" value="Helicase_ATP-bd"/>
</dbReference>
<geneLocation type="plasmid" evidence="4">
    <name>pjcm13574 dna</name>
</geneLocation>
<name>A0A7I7XQD2_9MYCO</name>
<organism evidence="3 4">
    <name type="scientific">Mycolicibacterium madagascariense</name>
    <dbReference type="NCBI Taxonomy" id="212765"/>
    <lineage>
        <taxon>Bacteria</taxon>
        <taxon>Bacillati</taxon>
        <taxon>Actinomycetota</taxon>
        <taxon>Actinomycetes</taxon>
        <taxon>Mycobacteriales</taxon>
        <taxon>Mycobacteriaceae</taxon>
        <taxon>Mycolicibacterium</taxon>
    </lineage>
</organism>
<dbReference type="InterPro" id="IPR039442">
    <property type="entry name" value="Mrr-like_dom"/>
</dbReference>
<dbReference type="GO" id="GO:0005524">
    <property type="term" value="F:ATP binding"/>
    <property type="evidence" value="ECO:0007669"/>
    <property type="project" value="InterPro"/>
</dbReference>
<accession>A0A7I7XQD2</accession>
<dbReference type="GO" id="GO:0005829">
    <property type="term" value="C:cytosol"/>
    <property type="evidence" value="ECO:0007669"/>
    <property type="project" value="TreeGrafter"/>
</dbReference>
<gene>
    <name evidence="3" type="ORF">MMAD_56900</name>
</gene>
<dbReference type="GO" id="GO:0003677">
    <property type="term" value="F:DNA binding"/>
    <property type="evidence" value="ECO:0007669"/>
    <property type="project" value="InterPro"/>
</dbReference>
<dbReference type="EMBL" id="AP022611">
    <property type="protein sequence ID" value="BBZ31395.1"/>
    <property type="molecule type" value="Genomic_DNA"/>
</dbReference>
<protein>
    <recommendedName>
        <fullName evidence="2">Helicase ATP-binding domain-containing protein</fullName>
    </recommendedName>
</protein>
<dbReference type="KEGG" id="mmag:MMAD_56900"/>